<evidence type="ECO:0000313" key="3">
    <source>
        <dbReference type="Proteomes" id="UP001055185"/>
    </source>
</evidence>
<organism evidence="2 3">
    <name type="scientific">Faecalibacterium gallinarum</name>
    <dbReference type="NCBI Taxonomy" id="2903556"/>
    <lineage>
        <taxon>Bacteria</taxon>
        <taxon>Bacillati</taxon>
        <taxon>Bacillota</taxon>
        <taxon>Clostridia</taxon>
        <taxon>Eubacteriales</taxon>
        <taxon>Oscillospiraceae</taxon>
        <taxon>Faecalibacterium</taxon>
    </lineage>
</organism>
<dbReference type="Gene3D" id="3.40.50.10170">
    <property type="match status" value="1"/>
</dbReference>
<name>A0AA37IVX0_9FIRM</name>
<evidence type="ECO:0000313" key="2">
    <source>
        <dbReference type="EMBL" id="GJN63536.1"/>
    </source>
</evidence>
<dbReference type="EMBL" id="BQKV01000007">
    <property type="protein sequence ID" value="GJN63536.1"/>
    <property type="molecule type" value="Genomic_DNA"/>
</dbReference>
<dbReference type="PROSITE" id="PS51482">
    <property type="entry name" value="DEGV"/>
    <property type="match status" value="1"/>
</dbReference>
<keyword evidence="3" id="KW-1185">Reference proteome</keyword>
<dbReference type="InterPro" id="IPR003797">
    <property type="entry name" value="DegV"/>
</dbReference>
<dbReference type="InterPro" id="IPR043168">
    <property type="entry name" value="DegV_C"/>
</dbReference>
<gene>
    <name evidence="2" type="ORF">JCM17207_01610</name>
</gene>
<dbReference type="RefSeq" id="WP_238315560.1">
    <property type="nucleotide sequence ID" value="NZ_BQKV01000007.1"/>
</dbReference>
<dbReference type="Pfam" id="PF02645">
    <property type="entry name" value="DegV"/>
    <property type="match status" value="1"/>
</dbReference>
<comment type="caution">
    <text evidence="2">The sequence shown here is derived from an EMBL/GenBank/DDBJ whole genome shotgun (WGS) entry which is preliminary data.</text>
</comment>
<dbReference type="AlphaFoldDB" id="A0AA37IVX0"/>
<protein>
    <submittedName>
        <fullName evidence="2">DegV family protein</fullName>
    </submittedName>
</protein>
<sequence>MSKIAILTDSSCDIPQELADKYGIDIMSIHITLDGVDYLERVSCTNEEFYDLMRKAKGVPSTAALTPIQFCEKYCEYVDAGYTDVIHVTLNSAGSSTYSNAVMAQNMLREERPEHQMKIHLVDSHTYSMVFGWYLCEMARKLQNGAELRHVLDEFNDKMNRAEIIIGPYSLRQMKKSGRISAAAAFAGELLGLRPIIRMVDGKTQVESKVRGDDKVVPAMISVCKKYTEGLDDVEYLLGHTAVDQVEDLAKACRKEFGHGPVATFLLGGAVSANTGPDTVAMVYLGQPRR</sequence>
<dbReference type="InterPro" id="IPR050270">
    <property type="entry name" value="DegV_domain_contain"/>
</dbReference>
<dbReference type="PANTHER" id="PTHR33434">
    <property type="entry name" value="DEGV DOMAIN-CONTAINING PROTEIN DR_1986-RELATED"/>
    <property type="match status" value="1"/>
</dbReference>
<proteinExistence type="predicted"/>
<dbReference type="Gene3D" id="3.30.1180.10">
    <property type="match status" value="1"/>
</dbReference>
<accession>A0AA37IVX0</accession>
<reference evidence="2" key="1">
    <citation type="journal article" date="2022" name="Int. J. Syst. Evol. Microbiol.">
        <title>Genome-based, phenotypic and chemotaxonomic classification of Faecalibacterium strains: proposal of three novel species Faecalibacterium duncaniae sp. nov., Faecalibacterium hattorii sp. nov. and Faecalibacterium gallinarum sp. nov. .</title>
        <authorList>
            <person name="Sakamoto M."/>
            <person name="Sakurai N."/>
            <person name="Tanno H."/>
            <person name="Iino T."/>
            <person name="Ohkuma M."/>
            <person name="Endo A."/>
        </authorList>
    </citation>
    <scope>NUCLEOTIDE SEQUENCE</scope>
    <source>
        <strain evidence="2">JCM 17207</strain>
    </source>
</reference>
<keyword evidence="1" id="KW-0446">Lipid-binding</keyword>
<evidence type="ECO:0000256" key="1">
    <source>
        <dbReference type="ARBA" id="ARBA00023121"/>
    </source>
</evidence>
<dbReference type="NCBIfam" id="TIGR00762">
    <property type="entry name" value="DegV"/>
    <property type="match status" value="1"/>
</dbReference>
<dbReference type="Proteomes" id="UP001055185">
    <property type="component" value="Unassembled WGS sequence"/>
</dbReference>
<dbReference type="SUPFAM" id="SSF82549">
    <property type="entry name" value="DAK1/DegV-like"/>
    <property type="match status" value="1"/>
</dbReference>
<dbReference type="PANTHER" id="PTHR33434:SF2">
    <property type="entry name" value="FATTY ACID-BINDING PROTEIN TM_1468"/>
    <property type="match status" value="1"/>
</dbReference>
<dbReference type="GO" id="GO:0008289">
    <property type="term" value="F:lipid binding"/>
    <property type="evidence" value="ECO:0007669"/>
    <property type="project" value="UniProtKB-KW"/>
</dbReference>